<dbReference type="RefSeq" id="WP_066184911.1">
    <property type="nucleotide sequence ID" value="NZ_LCUJ01000004.1"/>
</dbReference>
<proteinExistence type="predicted"/>
<evidence type="ECO:0000259" key="1">
    <source>
        <dbReference type="PROSITE" id="PS51340"/>
    </source>
</evidence>
<accession>A0A1C0B6D9</accession>
<dbReference type="InterPro" id="IPR052353">
    <property type="entry name" value="Benzoxazolinone_Detox_Enz"/>
</dbReference>
<dbReference type="Proteomes" id="UP000093281">
    <property type="component" value="Unassembled WGS sequence"/>
</dbReference>
<dbReference type="EMBL" id="LCUJ01000004">
    <property type="protein sequence ID" value="OCL98877.1"/>
    <property type="molecule type" value="Genomic_DNA"/>
</dbReference>
<name>A0A1C0B6D9_9BACT</name>
<dbReference type="OrthoDB" id="9786134at2"/>
<dbReference type="STRING" id="544718.AAX25_01891"/>
<reference evidence="3" key="1">
    <citation type="submission" date="2015-05" db="EMBL/GenBank/DDBJ databases">
        <authorList>
            <person name="Rovetto F."/>
            <person name="Cocolin L."/>
            <person name="Illeghems K."/>
            <person name="Van Nieuwerburgh F."/>
            <person name="Houf K."/>
        </authorList>
    </citation>
    <scope>NUCLEOTIDE SEQUENCE [LARGE SCALE GENOMIC DNA]</scope>
    <source>
        <strain evidence="3">DU22</strain>
    </source>
</reference>
<gene>
    <name evidence="2" type="ORF">AAX29_01387</name>
</gene>
<sequence>MNTKISTVLYLKVGDVSVTKLENQKRQELVSGIKKYPVSKSYLTKTGFVDDFQADLAHHGGENKALFLLTKQTYENINKHFKDAFDMTNMAYFGENLILDKVSEKDICIGDILKIGETKVQITQPRQPCWKLSANTQKKEMTNLIFQNGYTGFYAKVLIEGNICQNDDVILESRENHNLTIEKLNKIIVDPKIDLNLTEEAINCEDLGYQFKNSLKKRYELGDLDNQFSFYHT</sequence>
<dbReference type="GO" id="GO:0003824">
    <property type="term" value="F:catalytic activity"/>
    <property type="evidence" value="ECO:0007669"/>
    <property type="project" value="InterPro"/>
</dbReference>
<dbReference type="AlphaFoldDB" id="A0A1C0B6D9"/>
<dbReference type="SUPFAM" id="SSF50800">
    <property type="entry name" value="PK beta-barrel domain-like"/>
    <property type="match status" value="1"/>
</dbReference>
<dbReference type="Pfam" id="PF03473">
    <property type="entry name" value="MOSC"/>
    <property type="match status" value="1"/>
</dbReference>
<dbReference type="PROSITE" id="PS51340">
    <property type="entry name" value="MOSC"/>
    <property type="match status" value="1"/>
</dbReference>
<comment type="caution">
    <text evidence="2">The sequence shown here is derived from an EMBL/GenBank/DDBJ whole genome shotgun (WGS) entry which is preliminary data.</text>
</comment>
<evidence type="ECO:0000313" key="2">
    <source>
        <dbReference type="EMBL" id="OCL98877.1"/>
    </source>
</evidence>
<dbReference type="InterPro" id="IPR005302">
    <property type="entry name" value="MoCF_Sase_C"/>
</dbReference>
<dbReference type="PANTHER" id="PTHR30212">
    <property type="entry name" value="PROTEIN YIIM"/>
    <property type="match status" value="1"/>
</dbReference>
<dbReference type="GO" id="GO:0030151">
    <property type="term" value="F:molybdenum ion binding"/>
    <property type="evidence" value="ECO:0007669"/>
    <property type="project" value="InterPro"/>
</dbReference>
<organism evidence="2 3">
    <name type="scientific">Aliarcobacter thereius</name>
    <dbReference type="NCBI Taxonomy" id="544718"/>
    <lineage>
        <taxon>Bacteria</taxon>
        <taxon>Pseudomonadati</taxon>
        <taxon>Campylobacterota</taxon>
        <taxon>Epsilonproteobacteria</taxon>
        <taxon>Campylobacterales</taxon>
        <taxon>Arcobacteraceae</taxon>
        <taxon>Aliarcobacter</taxon>
    </lineage>
</organism>
<protein>
    <submittedName>
        <fullName evidence="2">6-N-hydroxylaminopurine resistance protein</fullName>
    </submittedName>
</protein>
<feature type="domain" description="MOSC" evidence="1">
    <location>
        <begin position="35"/>
        <end position="172"/>
    </location>
</feature>
<dbReference type="PATRIC" id="fig|544718.43.peg.1855"/>
<dbReference type="PANTHER" id="PTHR30212:SF2">
    <property type="entry name" value="PROTEIN YIIM"/>
    <property type="match status" value="1"/>
</dbReference>
<dbReference type="GO" id="GO:0030170">
    <property type="term" value="F:pyridoxal phosphate binding"/>
    <property type="evidence" value="ECO:0007669"/>
    <property type="project" value="InterPro"/>
</dbReference>
<dbReference type="InterPro" id="IPR011037">
    <property type="entry name" value="Pyrv_Knase-like_insert_dom_sf"/>
</dbReference>
<dbReference type="Gene3D" id="2.40.33.20">
    <property type="entry name" value="PK beta-barrel domain-like"/>
    <property type="match status" value="1"/>
</dbReference>
<evidence type="ECO:0000313" key="3">
    <source>
        <dbReference type="Proteomes" id="UP000093281"/>
    </source>
</evidence>